<feature type="compositionally biased region" description="Polar residues" evidence="3">
    <location>
        <begin position="686"/>
        <end position="700"/>
    </location>
</feature>
<dbReference type="OMA" id="VEYTEYS"/>
<evidence type="ECO:0000313" key="5">
    <source>
        <dbReference type="EMBL" id="SHO76837.1"/>
    </source>
</evidence>
<evidence type="ECO:0000313" key="6">
    <source>
        <dbReference type="Proteomes" id="UP000186303"/>
    </source>
</evidence>
<evidence type="ECO:0000256" key="3">
    <source>
        <dbReference type="SAM" id="MobiDB-lite"/>
    </source>
</evidence>
<dbReference type="OrthoDB" id="207120at2759"/>
<dbReference type="EMBL" id="LT671822">
    <property type="protein sequence ID" value="SHO76837.1"/>
    <property type="molecule type" value="Genomic_DNA"/>
</dbReference>
<keyword evidence="1 2" id="KW-0728">SH3 domain</keyword>
<protein>
    <recommendedName>
        <fullName evidence="4">SH3 domain-containing protein</fullName>
    </recommendedName>
</protein>
<feature type="compositionally biased region" description="Basic and acidic residues" evidence="3">
    <location>
        <begin position="124"/>
        <end position="134"/>
    </location>
</feature>
<feature type="compositionally biased region" description="Polar residues" evidence="3">
    <location>
        <begin position="81"/>
        <end position="101"/>
    </location>
</feature>
<dbReference type="Gene3D" id="2.30.30.40">
    <property type="entry name" value="SH3 Domains"/>
    <property type="match status" value="1"/>
</dbReference>
<feature type="compositionally biased region" description="Low complexity" evidence="3">
    <location>
        <begin position="322"/>
        <end position="339"/>
    </location>
</feature>
<feature type="compositionally biased region" description="Pro residues" evidence="3">
    <location>
        <begin position="931"/>
        <end position="947"/>
    </location>
</feature>
<dbReference type="Proteomes" id="UP000186303">
    <property type="component" value="Chromosome 2"/>
</dbReference>
<dbReference type="Pfam" id="PF07653">
    <property type="entry name" value="SH3_2"/>
    <property type="match status" value="1"/>
</dbReference>
<feature type="compositionally biased region" description="Polar residues" evidence="3">
    <location>
        <begin position="224"/>
        <end position="237"/>
    </location>
</feature>
<feature type="region of interest" description="Disordered" evidence="3">
    <location>
        <begin position="785"/>
        <end position="824"/>
    </location>
</feature>
<feature type="region of interest" description="Disordered" evidence="3">
    <location>
        <begin position="673"/>
        <end position="700"/>
    </location>
</feature>
<feature type="compositionally biased region" description="Polar residues" evidence="3">
    <location>
        <begin position="629"/>
        <end position="651"/>
    </location>
</feature>
<feature type="compositionally biased region" description="Basic and acidic residues" evidence="3">
    <location>
        <begin position="158"/>
        <end position="167"/>
    </location>
</feature>
<feature type="region of interest" description="Disordered" evidence="3">
    <location>
        <begin position="712"/>
        <end position="750"/>
    </location>
</feature>
<feature type="compositionally biased region" description="Basic and acidic residues" evidence="3">
    <location>
        <begin position="800"/>
        <end position="811"/>
    </location>
</feature>
<sequence>MTFPFYVKSIVKYRSPHPQDLSFLKGEIIRVFGYADRAVEASESADPYDEDEDDRWYMGESLDGSKQGQFPASLVEYTEYSVETQPSSQDEGAQPNSAVLSQASPIIEERAAEMEYAGMQKTSETPKDDLKSSQDADIPTVTKEANALPVEDTNQEATRVDRIHQDTAAESVTSSQTSPSEVNTNQTEIIPHEYTPPDTLASPAELSAVESKLQQEPKTENYDETPSATNTVGSQTMEADEKASEPSEIDPSRMSLRDRIAAFNKTANKTPPPIPKGKPSTWKRPSISNNAEKPLLPNQVPPALAATTVPRVQKAPDTSDCDASADTGSSSFSASDAKSSIKMSLKERMAALQRGHEGGTTIPAPSSERAVPVVVKQEEQTQANITNTTEDEATRRAAIAKRMAALGGRRVDAGLFSSSIAPTSEPTVVTEKQPEKDEMEATKEKMESPVENGSHTDAPQPLVVPKRTAAPRTRRSKPAESDSSVSQEPEKTLMNNDGPETTASDPVLPPQDRGLKSSMEQDATPGQVCYDHAIEPSGSNLDTTPLSSDLEERLGGTSLAENDGISFQETAPLQNLQSTVPAVSEIDGSPERAEEGAQQVQEGVALSPEDPIETGPSSYVTRASEEQNHISSQEEPVSQLSPSDTLDSHSPVNVPDMKDERAQVSVVTRLMPASAVQDSPAHTEDQVASSSVTSPTMPAPVNSSFPVIPGAEYVSPASFSSPQLARPAQPVDRTVHNASEPVALPVNPPSMPVVKDPLERHNSSKQFDDGNNDFSTQHELLNQLLQCNTEAPPVQTDSDETAKPDIPKKDNFVQQEDPEVSEKTRREAIARRLARMGGQRIAGLGPIPVQTTPSPLAEPVEGMQEAPVQEVPSSMTRESTLVENQDLRSPTSPPLRTPPCIPTPGAELPNGHQEYGAVVDEDAFHKTNRPTRPPPRAPPRAPPPVPE</sequence>
<name>A0A1M8A3F1_MALS4</name>
<dbReference type="InterPro" id="IPR001452">
    <property type="entry name" value="SH3_domain"/>
</dbReference>
<feature type="compositionally biased region" description="Polar residues" evidence="3">
    <location>
        <begin position="871"/>
        <end position="883"/>
    </location>
</feature>
<dbReference type="VEuPathDB" id="FungiDB:MSYG_1176"/>
<gene>
    <name evidence="5" type="ORF">MSYG_1176</name>
</gene>
<organism evidence="5 6">
    <name type="scientific">Malassezia sympodialis (strain ATCC 42132)</name>
    <name type="common">Atopic eczema-associated yeast</name>
    <dbReference type="NCBI Taxonomy" id="1230383"/>
    <lineage>
        <taxon>Eukaryota</taxon>
        <taxon>Fungi</taxon>
        <taxon>Dikarya</taxon>
        <taxon>Basidiomycota</taxon>
        <taxon>Ustilaginomycotina</taxon>
        <taxon>Malasseziomycetes</taxon>
        <taxon>Malasseziales</taxon>
        <taxon>Malasseziaceae</taxon>
        <taxon>Malassezia</taxon>
    </lineage>
</organism>
<evidence type="ECO:0000256" key="2">
    <source>
        <dbReference type="PROSITE-ProRule" id="PRU00192"/>
    </source>
</evidence>
<feature type="compositionally biased region" description="Polar residues" evidence="3">
    <location>
        <begin position="565"/>
        <end position="581"/>
    </location>
</feature>
<feature type="compositionally biased region" description="Polar residues" evidence="3">
    <location>
        <begin position="417"/>
        <end position="427"/>
    </location>
</feature>
<keyword evidence="6" id="KW-1185">Reference proteome</keyword>
<dbReference type="InterPro" id="IPR036028">
    <property type="entry name" value="SH3-like_dom_sf"/>
</dbReference>
<accession>A0A1M8A3F1</accession>
<evidence type="ECO:0000256" key="1">
    <source>
        <dbReference type="ARBA" id="ARBA00022443"/>
    </source>
</evidence>
<dbReference type="SMART" id="SM00326">
    <property type="entry name" value="SH3"/>
    <property type="match status" value="1"/>
</dbReference>
<feature type="region of interest" description="Disordered" evidence="3">
    <location>
        <begin position="842"/>
        <end position="947"/>
    </location>
</feature>
<evidence type="ECO:0000259" key="4">
    <source>
        <dbReference type="PROSITE" id="PS50002"/>
    </source>
</evidence>
<reference evidence="6" key="1">
    <citation type="journal article" date="2017" name="Nucleic Acids Res.">
        <title>Proteogenomics produces comprehensive and highly accurate protein-coding gene annotation in a complete genome assembly of Malassezia sympodialis.</title>
        <authorList>
            <person name="Zhu Y."/>
            <person name="Engstroem P.G."/>
            <person name="Tellgren-Roth C."/>
            <person name="Baudo C.D."/>
            <person name="Kennell J.C."/>
            <person name="Sun S."/>
            <person name="Billmyre R.B."/>
            <person name="Schroeder M.S."/>
            <person name="Andersson A."/>
            <person name="Holm T."/>
            <person name="Sigurgeirsson B."/>
            <person name="Wu G."/>
            <person name="Sankaranarayanan S.R."/>
            <person name="Siddharthan R."/>
            <person name="Sanyal K."/>
            <person name="Lundeberg J."/>
            <person name="Nystedt B."/>
            <person name="Boekhout T."/>
            <person name="Dawson T.L. Jr."/>
            <person name="Heitman J."/>
            <person name="Scheynius A."/>
            <person name="Lehtioe J."/>
        </authorList>
    </citation>
    <scope>NUCLEOTIDE SEQUENCE [LARGE SCALE GENOMIC DNA]</scope>
    <source>
        <strain evidence="6">ATCC 42132</strain>
    </source>
</reference>
<dbReference type="SUPFAM" id="SSF50044">
    <property type="entry name" value="SH3-domain"/>
    <property type="match status" value="1"/>
</dbReference>
<feature type="compositionally biased region" description="Polar residues" evidence="3">
    <location>
        <begin position="481"/>
        <end position="504"/>
    </location>
</feature>
<feature type="compositionally biased region" description="Polar residues" evidence="3">
    <location>
        <begin position="537"/>
        <end position="547"/>
    </location>
</feature>
<proteinExistence type="predicted"/>
<feature type="region of interest" description="Disordered" evidence="3">
    <location>
        <begin position="119"/>
        <end position="339"/>
    </location>
</feature>
<feature type="region of interest" description="Disordered" evidence="3">
    <location>
        <begin position="354"/>
        <end position="393"/>
    </location>
</feature>
<feature type="compositionally biased region" description="Polar residues" evidence="3">
    <location>
        <begin position="168"/>
        <end position="188"/>
    </location>
</feature>
<feature type="region of interest" description="Disordered" evidence="3">
    <location>
        <begin position="417"/>
        <end position="661"/>
    </location>
</feature>
<dbReference type="AlphaFoldDB" id="A0A1M8A3F1"/>
<dbReference type="STRING" id="1230383.A0A1M8A3F1"/>
<dbReference type="PROSITE" id="PS50002">
    <property type="entry name" value="SH3"/>
    <property type="match status" value="1"/>
</dbReference>
<feature type="compositionally biased region" description="Basic and acidic residues" evidence="3">
    <location>
        <begin position="432"/>
        <end position="448"/>
    </location>
</feature>
<feature type="compositionally biased region" description="Pro residues" evidence="3">
    <location>
        <begin position="891"/>
        <end position="902"/>
    </location>
</feature>
<feature type="domain" description="SH3" evidence="4">
    <location>
        <begin position="2"/>
        <end position="80"/>
    </location>
</feature>
<feature type="region of interest" description="Disordered" evidence="3">
    <location>
        <begin position="41"/>
        <end position="101"/>
    </location>
</feature>